<protein>
    <recommendedName>
        <fullName evidence="3">Large extracellular alpha-helical protein</fullName>
    </recommendedName>
</protein>
<proteinExistence type="predicted"/>
<sequence>MGLIAGVVIAGVFVAGTALAVVAPWPTAVRDPLSVTAVPAPEESVLACAGPILALGRDAEDAAGLTDAADQRLIVTTGDGKPDAAESRLAAPDVIDGQGNGTFRAEPDGRTRTDLAAAGSAQVTDDDLTGFAASACTPPLMESWLVGGSGLTGASDLILLANPGQVAARVELTVYGALGVQTPAAGRDILVPAGTQRVIPMASIALGEGSPTVRVTAAEAPVQASLQTSITRTLIPTGLDQVGPAAAPSPEQVIPAFTVVREPGDAGASDTTTLLRMLAPAEDTEATVEISRVGGGVVDTRSVPLTAAVPLELDLDGLDTGSYTARITAATPVTAALWETTGYGEGDDFAWYPSVEIVGVSSLFTVARGPSPVLTVTNDAEEEIVAQVVLGAGEGETINLTVRPGGSARYALRSGAVYQLVPGGDRVRASVTYSDSDRLAGYAVSPADAAAAAVEVFVQ</sequence>
<accession>A0AA40SP36</accession>
<dbReference type="EMBL" id="JACIFH010000001">
    <property type="protein sequence ID" value="MBB4139746.1"/>
    <property type="molecule type" value="Genomic_DNA"/>
</dbReference>
<keyword evidence="2" id="KW-1185">Reference proteome</keyword>
<reference evidence="1 2" key="1">
    <citation type="submission" date="2020-08" db="EMBL/GenBank/DDBJ databases">
        <title>Sequencing the genomes of 1000 actinobacteria strains.</title>
        <authorList>
            <person name="Klenk H.-P."/>
        </authorList>
    </citation>
    <scope>NUCLEOTIDE SEQUENCE [LARGE SCALE GENOMIC DNA]</scope>
    <source>
        <strain evidence="1 2">DSM 19600</strain>
    </source>
</reference>
<dbReference type="RefSeq" id="WP_183499368.1">
    <property type="nucleotide sequence ID" value="NZ_BAABCO010000001.1"/>
</dbReference>
<comment type="caution">
    <text evidence="1">The sequence shown here is derived from an EMBL/GenBank/DDBJ whole genome shotgun (WGS) entry which is preliminary data.</text>
</comment>
<dbReference type="InterPro" id="IPR043777">
    <property type="entry name" value="DUF5719"/>
</dbReference>
<evidence type="ECO:0000313" key="2">
    <source>
        <dbReference type="Proteomes" id="UP000549113"/>
    </source>
</evidence>
<dbReference type="Proteomes" id="UP000549113">
    <property type="component" value="Unassembled WGS sequence"/>
</dbReference>
<name>A0AA40SP36_9MICO</name>
<evidence type="ECO:0008006" key="3">
    <source>
        <dbReference type="Google" id="ProtNLM"/>
    </source>
</evidence>
<evidence type="ECO:0000313" key="1">
    <source>
        <dbReference type="EMBL" id="MBB4139746.1"/>
    </source>
</evidence>
<gene>
    <name evidence="1" type="ORF">BKA10_001540</name>
</gene>
<dbReference type="AlphaFoldDB" id="A0AA40SP36"/>
<organism evidence="1 2">
    <name type="scientific">Microbacterium invictum</name>
    <dbReference type="NCBI Taxonomy" id="515415"/>
    <lineage>
        <taxon>Bacteria</taxon>
        <taxon>Bacillati</taxon>
        <taxon>Actinomycetota</taxon>
        <taxon>Actinomycetes</taxon>
        <taxon>Micrococcales</taxon>
        <taxon>Microbacteriaceae</taxon>
        <taxon>Microbacterium</taxon>
    </lineage>
</organism>
<dbReference type="Pfam" id="PF18986">
    <property type="entry name" value="DUF5719"/>
    <property type="match status" value="1"/>
</dbReference>